<dbReference type="InterPro" id="IPR025668">
    <property type="entry name" value="Tnp_DDE_dom"/>
</dbReference>
<dbReference type="NCBIfam" id="NF033551">
    <property type="entry name" value="transpos_IS1182"/>
    <property type="match status" value="1"/>
</dbReference>
<dbReference type="InterPro" id="IPR047629">
    <property type="entry name" value="IS1182_transpos"/>
</dbReference>
<feature type="domain" description="Transposase InsH N-terminal" evidence="1">
    <location>
        <begin position="17"/>
        <end position="107"/>
    </location>
</feature>
<dbReference type="Pfam" id="PF05598">
    <property type="entry name" value="DUF772"/>
    <property type="match status" value="1"/>
</dbReference>
<accession>A0ABT4WJQ6</accession>
<dbReference type="RefSeq" id="WP_271338781.1">
    <property type="nucleotide sequence ID" value="NZ_JAMZNK010000101.1"/>
</dbReference>
<evidence type="ECO:0000313" key="3">
    <source>
        <dbReference type="EMBL" id="MDA6072828.1"/>
    </source>
</evidence>
<feature type="non-terminal residue" evidence="3">
    <location>
        <position position="489"/>
    </location>
</feature>
<comment type="caution">
    <text evidence="3">The sequence shown here is derived from an EMBL/GenBank/DDBJ whole genome shotgun (WGS) entry which is preliminary data.</text>
</comment>
<protein>
    <submittedName>
        <fullName evidence="3">IS1182 family transposase</fullName>
    </submittedName>
</protein>
<dbReference type="Proteomes" id="UP001212170">
    <property type="component" value="Unassembled WGS sequence"/>
</dbReference>
<keyword evidence="4" id="KW-1185">Reference proteome</keyword>
<evidence type="ECO:0000259" key="1">
    <source>
        <dbReference type="Pfam" id="PF05598"/>
    </source>
</evidence>
<evidence type="ECO:0000313" key="4">
    <source>
        <dbReference type="Proteomes" id="UP001212170"/>
    </source>
</evidence>
<dbReference type="PANTHER" id="PTHR33408:SF2">
    <property type="entry name" value="TRANSPOSASE DDE DOMAIN-CONTAINING PROTEIN"/>
    <property type="match status" value="1"/>
</dbReference>
<sequence length="489" mass="57218">MRFKHYNQQQTVLLPYSFDDLIPQGHPVRVVDQIVESINIQPLLQAYSKEGNPGYHPKMLLKVMLYAYMTNIYSSRKIELALRENINFMWLTSMTIVDHNTINRFRSDKLKESFKEIFKQVVLMLASEGLVNLKQIYTDGTKIEAQAGRYTFVWGNSIKTNKAKMLTQLEELWKYAQSINNEEDPNPEPTEFKEISKEIIQKTVAKIDAKLSGNEKASSKAKAKLRYIKNNFTANLEKYEKQEAILGERNSYSKTDTQATFMRMKEDHMLNGQLKPAYNTQISTQNQIIVHYTIHQNPTDTKTLKPHLENLEQTFGKKIFKKIKEITTDAGYGSEENYDYLEQKKLKAFVKYNTFEKEQDQNYQKKHKAFSKENLHYNEQEDYYVCPMGQKMHKTHQNQKTTAAGYTQTLSHYQAKNCEGCSLRGQCFKAQGNRSIERNHNLERHKQRTRELLLSEIGIQRRKQRSADVEPVFAQLKHNNGFRRFSLKG</sequence>
<evidence type="ECO:0000259" key="2">
    <source>
        <dbReference type="Pfam" id="PF13751"/>
    </source>
</evidence>
<proteinExistence type="predicted"/>
<dbReference type="EMBL" id="JAMZNK010000101">
    <property type="protein sequence ID" value="MDA6072828.1"/>
    <property type="molecule type" value="Genomic_DNA"/>
</dbReference>
<feature type="domain" description="Transposase DDE" evidence="2">
    <location>
        <begin position="385"/>
        <end position="489"/>
    </location>
</feature>
<name>A0ABT4WJQ6_9FLAO</name>
<gene>
    <name evidence="3" type="ORF">NJT12_24730</name>
</gene>
<organism evidence="3 4">
    <name type="scientific">Flavobacterium azizsancarii</name>
    <dbReference type="NCBI Taxonomy" id="2961580"/>
    <lineage>
        <taxon>Bacteria</taxon>
        <taxon>Pseudomonadati</taxon>
        <taxon>Bacteroidota</taxon>
        <taxon>Flavobacteriia</taxon>
        <taxon>Flavobacteriales</taxon>
        <taxon>Flavobacteriaceae</taxon>
        <taxon>Flavobacterium</taxon>
    </lineage>
</organism>
<dbReference type="Pfam" id="PF13751">
    <property type="entry name" value="DDE_Tnp_1_6"/>
    <property type="match status" value="1"/>
</dbReference>
<reference evidence="3 4" key="1">
    <citation type="journal article" date="2023" name="Chemosphere">
        <title>Whole genome analysis of Flavobacterium aziz-sancarii sp. nov., isolated from Ardley Island (Antarctica), revealed a rich resistome and bioremediation potential.</title>
        <authorList>
            <person name="Otur C."/>
            <person name="Okay S."/>
            <person name="Kurt-Kizildogan A."/>
        </authorList>
    </citation>
    <scope>NUCLEOTIDE SEQUENCE [LARGE SCALE GENOMIC DNA]</scope>
    <source>
        <strain evidence="3 4">AC</strain>
    </source>
</reference>
<dbReference type="PANTHER" id="PTHR33408">
    <property type="entry name" value="TRANSPOSASE"/>
    <property type="match status" value="1"/>
</dbReference>
<dbReference type="InterPro" id="IPR008490">
    <property type="entry name" value="Transposase_InsH_N"/>
</dbReference>